<dbReference type="Proteomes" id="UP001234297">
    <property type="component" value="Chromosome 6"/>
</dbReference>
<accession>A0ACC2L210</accession>
<proteinExistence type="predicted"/>
<name>A0ACC2L210_PERAE</name>
<evidence type="ECO:0000313" key="1">
    <source>
        <dbReference type="EMBL" id="KAJ8627293.1"/>
    </source>
</evidence>
<organism evidence="1 2">
    <name type="scientific">Persea americana</name>
    <name type="common">Avocado</name>
    <dbReference type="NCBI Taxonomy" id="3435"/>
    <lineage>
        <taxon>Eukaryota</taxon>
        <taxon>Viridiplantae</taxon>
        <taxon>Streptophyta</taxon>
        <taxon>Embryophyta</taxon>
        <taxon>Tracheophyta</taxon>
        <taxon>Spermatophyta</taxon>
        <taxon>Magnoliopsida</taxon>
        <taxon>Magnoliidae</taxon>
        <taxon>Laurales</taxon>
        <taxon>Lauraceae</taxon>
        <taxon>Persea</taxon>
    </lineage>
</organism>
<reference evidence="1 2" key="1">
    <citation type="journal article" date="2022" name="Hortic Res">
        <title>A haplotype resolved chromosomal level avocado genome allows analysis of novel avocado genes.</title>
        <authorList>
            <person name="Nath O."/>
            <person name="Fletcher S.J."/>
            <person name="Hayward A."/>
            <person name="Shaw L.M."/>
            <person name="Masouleh A.K."/>
            <person name="Furtado A."/>
            <person name="Henry R.J."/>
            <person name="Mitter N."/>
        </authorList>
    </citation>
    <scope>NUCLEOTIDE SEQUENCE [LARGE SCALE GENOMIC DNA]</scope>
    <source>
        <strain evidence="2">cv. Hass</strain>
    </source>
</reference>
<dbReference type="EMBL" id="CM056814">
    <property type="protein sequence ID" value="KAJ8627293.1"/>
    <property type="molecule type" value="Genomic_DNA"/>
</dbReference>
<protein>
    <submittedName>
        <fullName evidence="1">Uncharacterized protein</fullName>
    </submittedName>
</protein>
<keyword evidence="2" id="KW-1185">Reference proteome</keyword>
<gene>
    <name evidence="1" type="ORF">MRB53_020600</name>
</gene>
<evidence type="ECO:0000313" key="2">
    <source>
        <dbReference type="Proteomes" id="UP001234297"/>
    </source>
</evidence>
<sequence length="138" mass="14597">MRSLRENPIRPLSAMWAISVFLALVSILTVGSESREIRPSDHGLANQKNPEVKSPAMAAFFKGAPSDMSLPEARNLSDPFWGIAGVTPATTLGHVRKEGGGHVRVVLLIASLASGAVGVGLFVAALVAYLLHVKRSKS</sequence>
<comment type="caution">
    <text evidence="1">The sequence shown here is derived from an EMBL/GenBank/DDBJ whole genome shotgun (WGS) entry which is preliminary data.</text>
</comment>